<evidence type="ECO:0000313" key="3">
    <source>
        <dbReference type="EMBL" id="MBH0237938.1"/>
    </source>
</evidence>
<evidence type="ECO:0000313" key="4">
    <source>
        <dbReference type="Proteomes" id="UP000631694"/>
    </source>
</evidence>
<evidence type="ECO:0000256" key="2">
    <source>
        <dbReference type="SAM" id="SignalP"/>
    </source>
</evidence>
<protein>
    <recommendedName>
        <fullName evidence="5">DUF2125 domain-containing protein</fullName>
    </recommendedName>
</protein>
<accession>A0A931MWV8</accession>
<comment type="caution">
    <text evidence="3">The sequence shown here is derived from an EMBL/GenBank/DDBJ whole genome shotgun (WGS) entry which is preliminary data.</text>
</comment>
<dbReference type="RefSeq" id="WP_197310993.1">
    <property type="nucleotide sequence ID" value="NZ_JADZLT010000049.1"/>
</dbReference>
<name>A0A931MWV8_9HYPH</name>
<feature type="chain" id="PRO_5037486424" description="DUF2125 domain-containing protein" evidence="2">
    <location>
        <begin position="30"/>
        <end position="507"/>
    </location>
</feature>
<keyword evidence="4" id="KW-1185">Reference proteome</keyword>
<dbReference type="AlphaFoldDB" id="A0A931MWV8"/>
<evidence type="ECO:0000256" key="1">
    <source>
        <dbReference type="SAM" id="MobiDB-lite"/>
    </source>
</evidence>
<keyword evidence="2" id="KW-0732">Signal</keyword>
<dbReference type="EMBL" id="JADZLT010000049">
    <property type="protein sequence ID" value="MBH0237938.1"/>
    <property type="molecule type" value="Genomic_DNA"/>
</dbReference>
<organism evidence="3 4">
    <name type="scientific">Methylobrevis albus</name>
    <dbReference type="NCBI Taxonomy" id="2793297"/>
    <lineage>
        <taxon>Bacteria</taxon>
        <taxon>Pseudomonadati</taxon>
        <taxon>Pseudomonadota</taxon>
        <taxon>Alphaproteobacteria</taxon>
        <taxon>Hyphomicrobiales</taxon>
        <taxon>Pleomorphomonadaceae</taxon>
        <taxon>Methylobrevis</taxon>
    </lineage>
</organism>
<feature type="region of interest" description="Disordered" evidence="1">
    <location>
        <begin position="165"/>
        <end position="192"/>
    </location>
</feature>
<evidence type="ECO:0008006" key="5">
    <source>
        <dbReference type="Google" id="ProtNLM"/>
    </source>
</evidence>
<reference evidence="3" key="1">
    <citation type="submission" date="2020-12" db="EMBL/GenBank/DDBJ databases">
        <title>Methylobrevis albus sp. nov., isolated from fresh water lack sediment.</title>
        <authorList>
            <person name="Zou Q."/>
        </authorList>
    </citation>
    <scope>NUCLEOTIDE SEQUENCE</scope>
    <source>
        <strain evidence="3">L22</strain>
    </source>
</reference>
<proteinExistence type="predicted"/>
<feature type="signal peptide" evidence="2">
    <location>
        <begin position="1"/>
        <end position="29"/>
    </location>
</feature>
<dbReference type="Proteomes" id="UP000631694">
    <property type="component" value="Unassembled WGS sequence"/>
</dbReference>
<gene>
    <name evidence="3" type="ORF">I5731_08910</name>
</gene>
<sequence>MFVDKRLFITRSVAAAALAAPLFAGPLLAVPALAAEATAEGARTLAGNIAAYVGQPAFDKGYVTVGADGDAYRIDLDLGRIVGAFAGDAINLTVYENPWIRTMPVENGLWRVTDFVYPSLKVEFGSENGEPDFFEWRPEGQSADAVFDPELGGFQSFRVRVDRTTTQQKMDGQESRTEESETVVNGRDTRNVEGGFDSKAELGVASYRQTMMTNGSPAYTLSLAPLRYDFEAIGMVLRPIDFLPIIAALSAEATDGTAEEAVSLKAELPTMLPGFRQITSVFTGENIVVELPAGRATAESIRLGLDFPGAIPDARVAISMGSDGVALPAGVLPAWTTPLLPTGFDAELALEDLDLDAPARLLIDRADFNSDQPLDDGDFEAAGRVILPDGALSIVLEPSTVTGPLYTAAVEGRFTVSHDSMKPRREVKVEAPPVVEGSATIALTNLDGIIAELQKAGDVPEVQQAIPALIFAKGLARNEGGRSVWEVDVAANGSVSVNGQMLVPPSR</sequence>